<dbReference type="SUPFAM" id="SSF51419">
    <property type="entry name" value="PLP-binding barrel"/>
    <property type="match status" value="1"/>
</dbReference>
<evidence type="ECO:0000256" key="3">
    <source>
        <dbReference type="ARBA" id="ARBA00022898"/>
    </source>
</evidence>
<comment type="catalytic activity">
    <reaction evidence="10">
        <text>L-ornithine + H(+) = putrescine + CO2</text>
        <dbReference type="Rhea" id="RHEA:22964"/>
        <dbReference type="ChEBI" id="CHEBI:15378"/>
        <dbReference type="ChEBI" id="CHEBI:16526"/>
        <dbReference type="ChEBI" id="CHEBI:46911"/>
        <dbReference type="ChEBI" id="CHEBI:326268"/>
        <dbReference type="EC" id="4.1.1.17"/>
    </reaction>
</comment>
<dbReference type="InterPro" id="IPR002433">
    <property type="entry name" value="Orn_de-COase"/>
</dbReference>
<comment type="function">
    <text evidence="8">Catalyzes the first and rate-limiting step of polyamine biosynthesis that converts ornithine into putrescine, which is the precursor for the polyamines, spermidine and spermine. Polyamines are essential for cell proliferation and are implicated in cellular processes, ranging from DNA replication to apoptosis.</text>
</comment>
<keyword evidence="14" id="KW-1185">Reference proteome</keyword>
<evidence type="ECO:0000259" key="12">
    <source>
        <dbReference type="Pfam" id="PF00278"/>
    </source>
</evidence>
<dbReference type="CDD" id="cd00622">
    <property type="entry name" value="PLPDE_III_ODC"/>
    <property type="match status" value="1"/>
</dbReference>
<dbReference type="Pfam" id="PF00278">
    <property type="entry name" value="Orn_DAP_Arg_deC"/>
    <property type="match status" value="1"/>
</dbReference>
<dbReference type="InterPro" id="IPR029066">
    <property type="entry name" value="PLP-binding_barrel"/>
</dbReference>
<evidence type="ECO:0000256" key="7">
    <source>
        <dbReference type="ARBA" id="ARBA00034138"/>
    </source>
</evidence>
<dbReference type="GeneID" id="100213394"/>
<evidence type="ECO:0000256" key="6">
    <source>
        <dbReference type="ARBA" id="ARBA00034115"/>
    </source>
</evidence>
<dbReference type="InterPro" id="IPR022653">
    <property type="entry name" value="De-COase2_pyr-phos_BS"/>
</dbReference>
<dbReference type="Proteomes" id="UP001652625">
    <property type="component" value="Chromosome 12"/>
</dbReference>
<comment type="pathway">
    <text evidence="6">Amine and polyamine biosynthesis; putrescine biosynthesis via L-ornithine pathway; putrescine from L-ornithine: step 1/1.</text>
</comment>
<evidence type="ECO:0000256" key="11">
    <source>
        <dbReference type="RuleBase" id="RU003737"/>
    </source>
</evidence>
<evidence type="ECO:0000256" key="9">
    <source>
        <dbReference type="ARBA" id="ARBA00046672"/>
    </source>
</evidence>
<comment type="similarity">
    <text evidence="2 11">Belongs to the Orn/Lys/Arg decarboxylase class-II family.</text>
</comment>
<evidence type="ECO:0000256" key="5">
    <source>
        <dbReference type="ARBA" id="ARBA00023239"/>
    </source>
</evidence>
<evidence type="ECO:0000313" key="15">
    <source>
        <dbReference type="RefSeq" id="XP_065670741.1"/>
    </source>
</evidence>
<evidence type="ECO:0000313" key="14">
    <source>
        <dbReference type="Proteomes" id="UP001652625"/>
    </source>
</evidence>
<dbReference type="Pfam" id="PF02784">
    <property type="entry name" value="Orn_Arg_deC_N"/>
    <property type="match status" value="1"/>
</dbReference>
<dbReference type="RefSeq" id="XP_065670741.1">
    <property type="nucleotide sequence ID" value="XM_065814669.1"/>
</dbReference>
<dbReference type="InterPro" id="IPR000183">
    <property type="entry name" value="Orn/DAP/Arg_de-COase"/>
</dbReference>
<dbReference type="InterPro" id="IPR022643">
    <property type="entry name" value="De-COase2_C"/>
</dbReference>
<evidence type="ECO:0000256" key="10">
    <source>
        <dbReference type="ARBA" id="ARBA00049127"/>
    </source>
</evidence>
<organism evidence="14 15">
    <name type="scientific">Hydra vulgaris</name>
    <name type="common">Hydra</name>
    <name type="synonym">Hydra attenuata</name>
    <dbReference type="NCBI Taxonomy" id="6087"/>
    <lineage>
        <taxon>Eukaryota</taxon>
        <taxon>Metazoa</taxon>
        <taxon>Cnidaria</taxon>
        <taxon>Hydrozoa</taxon>
        <taxon>Hydroidolina</taxon>
        <taxon>Anthoathecata</taxon>
        <taxon>Aplanulata</taxon>
        <taxon>Hydridae</taxon>
        <taxon>Hydra</taxon>
    </lineage>
</organism>
<proteinExistence type="inferred from homology"/>
<dbReference type="PRINTS" id="PR01179">
    <property type="entry name" value="ODADCRBXLASE"/>
</dbReference>
<feature type="domain" description="Orn/DAP/Arg decarboxylase 2 N-terminal" evidence="13">
    <location>
        <begin position="57"/>
        <end position="291"/>
    </location>
</feature>
<dbReference type="InterPro" id="IPR022644">
    <property type="entry name" value="De-COase2_N"/>
</dbReference>
<keyword evidence="3" id="KW-0663">Pyridoxal phosphate</keyword>
<sequence>MMNPMNPVSQKLSNDFLSESSIDICNDNFNMKQYLRFKVNANDREYNDDPFYVCDIDDIVKKHWMFQNLLPQIKPFYAIKCNPDPVVIALLAHLEVNFDCASKCEIKAVLDLGVDPDRIMFANPCKQASYIKYANEKNVKKMTFDNEAELFKIKEHFPGAELVIRIKVDDSKSTYKLGRKFGASLKSTQKLLQIAKNLDLNVIGVSFHVGTGCYDASLFYSAVKSAAAVFNQGENLGYNFTLLDIGGGFPGVKNGKISMDNIAAQLNLSIAEFFPPEMNLSIIAEPGKYFVESAFTLCCNVTSVRKVVDDKKTEFMYYLNDGVYNSFLCVLFSEKFKPLPLNESKTHLLFKSSVWGPTCDSCDCISEETYLPKLSIGDWLYFTAFYWRLVVFYSFLLEIGCILQLSIGDWLYFTAFYWRLVVF</sequence>
<evidence type="ECO:0000256" key="1">
    <source>
        <dbReference type="ARBA" id="ARBA00001933"/>
    </source>
</evidence>
<dbReference type="Gene3D" id="2.40.37.10">
    <property type="entry name" value="Lyase, Ornithine Decarboxylase, Chain A, domain 1"/>
    <property type="match status" value="1"/>
</dbReference>
<gene>
    <name evidence="15" type="primary">LOC100213394</name>
</gene>
<comment type="subunit">
    <text evidence="9">Homodimer. Only the dimer is catalytically active, as the active sites are constructed of residues from both monomers.</text>
</comment>
<protein>
    <recommendedName>
        <fullName evidence="7">ornithine decarboxylase</fullName>
        <ecNumber evidence="7">4.1.1.17</ecNumber>
    </recommendedName>
</protein>
<dbReference type="PROSITE" id="PS00878">
    <property type="entry name" value="ODR_DC_2_1"/>
    <property type="match status" value="1"/>
</dbReference>
<dbReference type="PANTHER" id="PTHR11482:SF6">
    <property type="entry name" value="ORNITHINE DECARBOXYLASE 1-RELATED"/>
    <property type="match status" value="1"/>
</dbReference>
<keyword evidence="4" id="KW-0620">Polyamine biosynthesis</keyword>
<dbReference type="PANTHER" id="PTHR11482">
    <property type="entry name" value="ARGININE/DIAMINOPIMELATE/ORNITHINE DECARBOXYLASE"/>
    <property type="match status" value="1"/>
</dbReference>
<dbReference type="PRINTS" id="PR01182">
    <property type="entry name" value="ORNDCRBXLASE"/>
</dbReference>
<comment type="cofactor">
    <cofactor evidence="1">
        <name>pyridoxal 5'-phosphate</name>
        <dbReference type="ChEBI" id="CHEBI:597326"/>
    </cofactor>
</comment>
<feature type="domain" description="Orn/DAP/Arg decarboxylase 2 C-terminal" evidence="12">
    <location>
        <begin position="51"/>
        <end position="383"/>
    </location>
</feature>
<evidence type="ECO:0000256" key="2">
    <source>
        <dbReference type="ARBA" id="ARBA00008872"/>
    </source>
</evidence>
<keyword evidence="5" id="KW-0456">Lyase</keyword>
<dbReference type="EC" id="4.1.1.17" evidence="7"/>
<dbReference type="SUPFAM" id="SSF50621">
    <property type="entry name" value="Alanine racemase C-terminal domain-like"/>
    <property type="match status" value="1"/>
</dbReference>
<accession>A0ABM4D8T4</accession>
<dbReference type="Gene3D" id="3.20.20.10">
    <property type="entry name" value="Alanine racemase"/>
    <property type="match status" value="1"/>
</dbReference>
<dbReference type="InterPro" id="IPR009006">
    <property type="entry name" value="Ala_racemase/Decarboxylase_C"/>
</dbReference>
<evidence type="ECO:0000256" key="4">
    <source>
        <dbReference type="ARBA" id="ARBA00023115"/>
    </source>
</evidence>
<reference evidence="15" key="1">
    <citation type="submission" date="2025-08" db="UniProtKB">
        <authorList>
            <consortium name="RefSeq"/>
        </authorList>
    </citation>
    <scope>IDENTIFICATION</scope>
</reference>
<evidence type="ECO:0000259" key="13">
    <source>
        <dbReference type="Pfam" id="PF02784"/>
    </source>
</evidence>
<evidence type="ECO:0000256" key="8">
    <source>
        <dbReference type="ARBA" id="ARBA00037173"/>
    </source>
</evidence>
<name>A0ABM4D8T4_HYDVU</name>